<dbReference type="STRING" id="1178516.AWR27_11835"/>
<evidence type="ECO:0000313" key="1">
    <source>
        <dbReference type="EMBL" id="AQG79955.1"/>
    </source>
</evidence>
<dbReference type="SUPFAM" id="SSF55961">
    <property type="entry name" value="Bet v1-like"/>
    <property type="match status" value="1"/>
</dbReference>
<evidence type="ECO:0000313" key="2">
    <source>
        <dbReference type="Proteomes" id="UP000187941"/>
    </source>
</evidence>
<dbReference type="OrthoDB" id="982677at2"/>
<keyword evidence="2" id="KW-1185">Reference proteome</keyword>
<proteinExistence type="predicted"/>
<gene>
    <name evidence="1" type="ORF">AWR27_11835</name>
</gene>
<dbReference type="RefSeq" id="WP_077131386.1">
    <property type="nucleotide sequence ID" value="NZ_CP014263.1"/>
</dbReference>
<sequence>MQTFAQVHPVITQIKETGHNNYLVFETLPLGVLSFSFTYPAIIESNAAQHTVFMQATVFKLIHIDMLFTLKPDNDFTIVSEEIRFRSALPVQIILERVFRKQHEKLFENIELFYS</sequence>
<dbReference type="KEGG" id="smon:AWR27_11835"/>
<name>A0A1P9WX40_9BACT</name>
<dbReference type="Proteomes" id="UP000187941">
    <property type="component" value="Chromosome"/>
</dbReference>
<dbReference type="AlphaFoldDB" id="A0A1P9WX40"/>
<dbReference type="EMBL" id="CP014263">
    <property type="protein sequence ID" value="AQG79955.1"/>
    <property type="molecule type" value="Genomic_DNA"/>
</dbReference>
<organism evidence="1 2">
    <name type="scientific">Spirosoma montaniterrae</name>
    <dbReference type="NCBI Taxonomy" id="1178516"/>
    <lineage>
        <taxon>Bacteria</taxon>
        <taxon>Pseudomonadati</taxon>
        <taxon>Bacteroidota</taxon>
        <taxon>Cytophagia</taxon>
        <taxon>Cytophagales</taxon>
        <taxon>Cytophagaceae</taxon>
        <taxon>Spirosoma</taxon>
    </lineage>
</organism>
<accession>A0A1P9WX40</accession>
<reference evidence="1 2" key="1">
    <citation type="submission" date="2016-01" db="EMBL/GenBank/DDBJ databases">
        <authorList>
            <person name="Oliw E.H."/>
        </authorList>
    </citation>
    <scope>NUCLEOTIDE SEQUENCE [LARGE SCALE GENOMIC DNA]</scope>
    <source>
        <strain evidence="1 2">DY10</strain>
    </source>
</reference>
<protein>
    <submittedName>
        <fullName evidence="1">Uncharacterized protein</fullName>
    </submittedName>
</protein>